<evidence type="ECO:0000256" key="2">
    <source>
        <dbReference type="SAM" id="SignalP"/>
    </source>
</evidence>
<sequence>MIASGVVILVHVALGAILARLLHGAATADAAADPPPTYVEFIPRRSHAGKATSPMPPSPRPPTPRIARDTPLAPTPPTATAADPPPANRSLSAVLIGQARDWAERKARAEALPVDPFERPHRLQGVPAERFHMREPLSVASVVDRIGSVFYAPGSERDPCPRNRQHIAALATGGGEKALQQEIEFERRHCRP</sequence>
<name>A0ABV7RLS2_9GAMM</name>
<proteinExistence type="predicted"/>
<keyword evidence="2" id="KW-0732">Signal</keyword>
<feature type="region of interest" description="Disordered" evidence="1">
    <location>
        <begin position="47"/>
        <end position="89"/>
    </location>
</feature>
<keyword evidence="4" id="KW-1185">Reference proteome</keyword>
<dbReference type="RefSeq" id="WP_386758327.1">
    <property type="nucleotide sequence ID" value="NZ_JBHRXK010000002.1"/>
</dbReference>
<feature type="signal peptide" evidence="2">
    <location>
        <begin position="1"/>
        <end position="30"/>
    </location>
</feature>
<evidence type="ECO:0000313" key="4">
    <source>
        <dbReference type="Proteomes" id="UP001595740"/>
    </source>
</evidence>
<feature type="chain" id="PRO_5045455731" evidence="2">
    <location>
        <begin position="31"/>
        <end position="192"/>
    </location>
</feature>
<protein>
    <submittedName>
        <fullName evidence="3">Uncharacterized protein</fullName>
    </submittedName>
</protein>
<dbReference type="Proteomes" id="UP001595740">
    <property type="component" value="Unassembled WGS sequence"/>
</dbReference>
<comment type="caution">
    <text evidence="3">The sequence shown here is derived from an EMBL/GenBank/DDBJ whole genome shotgun (WGS) entry which is preliminary data.</text>
</comment>
<evidence type="ECO:0000313" key="3">
    <source>
        <dbReference type="EMBL" id="MFC3550579.1"/>
    </source>
</evidence>
<dbReference type="EMBL" id="JBHRXK010000002">
    <property type="protein sequence ID" value="MFC3550579.1"/>
    <property type="molecule type" value="Genomic_DNA"/>
</dbReference>
<reference evidence="4" key="1">
    <citation type="journal article" date="2019" name="Int. J. Syst. Evol. Microbiol.">
        <title>The Global Catalogue of Microorganisms (GCM) 10K type strain sequencing project: providing services to taxonomists for standard genome sequencing and annotation.</title>
        <authorList>
            <consortium name="The Broad Institute Genomics Platform"/>
            <consortium name="The Broad Institute Genome Sequencing Center for Infectious Disease"/>
            <person name="Wu L."/>
            <person name="Ma J."/>
        </authorList>
    </citation>
    <scope>NUCLEOTIDE SEQUENCE [LARGE SCALE GENOMIC DNA]</scope>
    <source>
        <strain evidence="4">KCTC 42875</strain>
    </source>
</reference>
<organism evidence="3 4">
    <name type="scientific">Lysobacter cavernae</name>
    <dbReference type="NCBI Taxonomy" id="1685901"/>
    <lineage>
        <taxon>Bacteria</taxon>
        <taxon>Pseudomonadati</taxon>
        <taxon>Pseudomonadota</taxon>
        <taxon>Gammaproteobacteria</taxon>
        <taxon>Lysobacterales</taxon>
        <taxon>Lysobacteraceae</taxon>
        <taxon>Lysobacter</taxon>
    </lineage>
</organism>
<accession>A0ABV7RLS2</accession>
<feature type="compositionally biased region" description="Pro residues" evidence="1">
    <location>
        <begin position="73"/>
        <end position="87"/>
    </location>
</feature>
<gene>
    <name evidence="3" type="ORF">ACFOLC_06065</name>
</gene>
<evidence type="ECO:0000256" key="1">
    <source>
        <dbReference type="SAM" id="MobiDB-lite"/>
    </source>
</evidence>
<feature type="compositionally biased region" description="Pro residues" evidence="1">
    <location>
        <begin position="54"/>
        <end position="64"/>
    </location>
</feature>